<dbReference type="GO" id="GO:0017004">
    <property type="term" value="P:cytochrome complex assembly"/>
    <property type="evidence" value="ECO:0007669"/>
    <property type="project" value="UniProtKB-KW"/>
</dbReference>
<dbReference type="PROSITE" id="PS50893">
    <property type="entry name" value="ABC_TRANSPORTER_2"/>
    <property type="match status" value="2"/>
</dbReference>
<protein>
    <submittedName>
        <fullName evidence="8">Heme exporter protein A</fullName>
    </submittedName>
</protein>
<name>A0A4D6M2F0_VIGUN</name>
<evidence type="ECO:0000256" key="2">
    <source>
        <dbReference type="ARBA" id="ARBA00022741"/>
    </source>
</evidence>
<dbReference type="NCBIfam" id="TIGR01189">
    <property type="entry name" value="ccmA"/>
    <property type="match status" value="1"/>
</dbReference>
<dbReference type="SUPFAM" id="SSF52540">
    <property type="entry name" value="P-loop containing nucleoside triphosphate hydrolases"/>
    <property type="match status" value="3"/>
</dbReference>
<evidence type="ECO:0000256" key="6">
    <source>
        <dbReference type="ARBA" id="ARBA00023136"/>
    </source>
</evidence>
<dbReference type="Pfam" id="PF00005">
    <property type="entry name" value="ABC_tran"/>
    <property type="match status" value="3"/>
</dbReference>
<keyword evidence="2" id="KW-0547">Nucleotide-binding</keyword>
<keyword evidence="6" id="KW-0472">Membrane</keyword>
<keyword evidence="4" id="KW-0067">ATP-binding</keyword>
<evidence type="ECO:0000256" key="4">
    <source>
        <dbReference type="ARBA" id="ARBA00022840"/>
    </source>
</evidence>
<keyword evidence="5" id="KW-1278">Translocase</keyword>
<evidence type="ECO:0000313" key="8">
    <source>
        <dbReference type="EMBL" id="QCD94933.1"/>
    </source>
</evidence>
<dbReference type="InterPro" id="IPR003593">
    <property type="entry name" value="AAA+_ATPase"/>
</dbReference>
<dbReference type="PANTHER" id="PTHR43499">
    <property type="entry name" value="ABC TRANSPORTER I FAMILY MEMBER 1"/>
    <property type="match status" value="1"/>
</dbReference>
<dbReference type="GO" id="GO:0022857">
    <property type="term" value="F:transmembrane transporter activity"/>
    <property type="evidence" value="ECO:0007669"/>
    <property type="project" value="InterPro"/>
</dbReference>
<evidence type="ECO:0000259" key="7">
    <source>
        <dbReference type="PROSITE" id="PS50893"/>
    </source>
</evidence>
<organism evidence="8 9">
    <name type="scientific">Vigna unguiculata</name>
    <name type="common">Cowpea</name>
    <dbReference type="NCBI Taxonomy" id="3917"/>
    <lineage>
        <taxon>Eukaryota</taxon>
        <taxon>Viridiplantae</taxon>
        <taxon>Streptophyta</taxon>
        <taxon>Embryophyta</taxon>
        <taxon>Tracheophyta</taxon>
        <taxon>Spermatophyta</taxon>
        <taxon>Magnoliopsida</taxon>
        <taxon>eudicotyledons</taxon>
        <taxon>Gunneridae</taxon>
        <taxon>Pentapetalae</taxon>
        <taxon>rosids</taxon>
        <taxon>fabids</taxon>
        <taxon>Fabales</taxon>
        <taxon>Fabaceae</taxon>
        <taxon>Papilionoideae</taxon>
        <taxon>50 kb inversion clade</taxon>
        <taxon>NPAAA clade</taxon>
        <taxon>indigoferoid/millettioid clade</taxon>
        <taxon>Phaseoleae</taxon>
        <taxon>Vigna</taxon>
    </lineage>
</organism>
<dbReference type="InterPro" id="IPR027417">
    <property type="entry name" value="P-loop_NTPase"/>
</dbReference>
<dbReference type="Gene3D" id="3.40.50.300">
    <property type="entry name" value="P-loop containing nucleotide triphosphate hydrolases"/>
    <property type="match status" value="3"/>
</dbReference>
<keyword evidence="1" id="KW-0813">Transport</keyword>
<feature type="domain" description="ABC transporter" evidence="7">
    <location>
        <begin position="365"/>
        <end position="578"/>
    </location>
</feature>
<feature type="domain" description="ABC transporter" evidence="7">
    <location>
        <begin position="10"/>
        <end position="301"/>
    </location>
</feature>
<accession>A0A4D6M2F0</accession>
<evidence type="ECO:0000313" key="9">
    <source>
        <dbReference type="Proteomes" id="UP000501690"/>
    </source>
</evidence>
<dbReference type="EMBL" id="CP039349">
    <property type="protein sequence ID" value="QCD94933.1"/>
    <property type="molecule type" value="Genomic_DNA"/>
</dbReference>
<dbReference type="GO" id="GO:0016887">
    <property type="term" value="F:ATP hydrolysis activity"/>
    <property type="evidence" value="ECO:0007669"/>
    <property type="project" value="InterPro"/>
</dbReference>
<proteinExistence type="predicted"/>
<sequence>MHRRAPFPRLLLHNVSCMRNAQQVLRHVNVSLHDGGALVLTGANGSGKTTFLRMLAGFSRPSAGQILWNGHDIQQSAIFHQYKLQLNWLSLKDAINDKFTVLNNVQWFEVLENKEGKAMAAVAVSYTHLDVYKRQGRGRQLSCYKLQLNWLSLKDAINDNFTVLNTVQWFEVLKNKEGKAMAAVELMGLGRLANEKPRMLSMGQRKRLQLARLLAIDRPIWLLDEPSVALDDEGVKLREYIIAEHRKHGGIVIVATHLHIEIEDSMVLKKSKALSIAHVAVSYTHLDVYKRQGRGRQLSCYKLQLNWLSLKDAINDNFTVLNTVQWFEVLKNKEGKAMAAVELMGLGRLANEKPRMLSMGQRKRLQLARLLAIDRPIWLLDEPSVALDDEGVKLRSGKTTFLRMLAGFSRPSAGQILWNGHDIQQSAIFHQYKLQLNWLSLKDAINDKFTVLNNVQWFEVLENKEGKAMAAVELMGLGRLANEKPRMLSMGQRKRLQLARLLAIDRPIWLLDEPSVALDDEGVKLLEYIIAEHRKHGGIVIVATHLHIEIEDSMVLKLPPRFPRRMTHVDMLDRADIT</sequence>
<dbReference type="SMART" id="SM00382">
    <property type="entry name" value="AAA"/>
    <property type="match status" value="2"/>
</dbReference>
<evidence type="ECO:0000256" key="3">
    <source>
        <dbReference type="ARBA" id="ARBA00022748"/>
    </source>
</evidence>
<dbReference type="PANTHER" id="PTHR43499:SF1">
    <property type="entry name" value="ABC TRANSPORTER I FAMILY MEMBER 1"/>
    <property type="match status" value="1"/>
</dbReference>
<dbReference type="InterPro" id="IPR005895">
    <property type="entry name" value="ABC_transptr_haem_export_CcmA"/>
</dbReference>
<evidence type="ECO:0000256" key="1">
    <source>
        <dbReference type="ARBA" id="ARBA00022448"/>
    </source>
</evidence>
<reference evidence="8 9" key="1">
    <citation type="submission" date="2019-04" db="EMBL/GenBank/DDBJ databases">
        <title>An improved genome assembly and genetic linkage map for asparagus bean, Vigna unguiculata ssp. sesquipedialis.</title>
        <authorList>
            <person name="Xia Q."/>
            <person name="Zhang R."/>
            <person name="Dong Y."/>
        </authorList>
    </citation>
    <scope>NUCLEOTIDE SEQUENCE [LARGE SCALE GENOMIC DNA]</scope>
    <source>
        <tissue evidence="8">Leaf</tissue>
    </source>
</reference>
<keyword evidence="9" id="KW-1185">Reference proteome</keyword>
<evidence type="ECO:0000256" key="5">
    <source>
        <dbReference type="ARBA" id="ARBA00022967"/>
    </source>
</evidence>
<gene>
    <name evidence="8" type="ORF">DEO72_LG5g3023</name>
</gene>
<keyword evidence="3" id="KW-0201">Cytochrome c-type biogenesis</keyword>
<dbReference type="GO" id="GO:0005524">
    <property type="term" value="F:ATP binding"/>
    <property type="evidence" value="ECO:0007669"/>
    <property type="project" value="UniProtKB-KW"/>
</dbReference>
<dbReference type="AlphaFoldDB" id="A0A4D6M2F0"/>
<dbReference type="Proteomes" id="UP000501690">
    <property type="component" value="Linkage Group LG5"/>
</dbReference>
<dbReference type="InterPro" id="IPR003439">
    <property type="entry name" value="ABC_transporter-like_ATP-bd"/>
</dbReference>